<dbReference type="PANTHER" id="PTHR42879:SF6">
    <property type="entry name" value="NADPH-DEPENDENT REDUCTASE BACG"/>
    <property type="match status" value="1"/>
</dbReference>
<dbReference type="SUPFAM" id="SSF51735">
    <property type="entry name" value="NAD(P)-binding Rossmann-fold domains"/>
    <property type="match status" value="1"/>
</dbReference>
<reference evidence="2" key="1">
    <citation type="journal article" date="2020" name="mSystems">
        <title>Genome- and Community-Level Interaction Insights into Carbon Utilization and Element Cycling Functions of Hydrothermarchaeota in Hydrothermal Sediment.</title>
        <authorList>
            <person name="Zhou Z."/>
            <person name="Liu Y."/>
            <person name="Xu W."/>
            <person name="Pan J."/>
            <person name="Luo Z.H."/>
            <person name="Li M."/>
        </authorList>
    </citation>
    <scope>NUCLEOTIDE SEQUENCE [LARGE SCALE GENOMIC DNA]</scope>
    <source>
        <strain evidence="2">HyVt-45</strain>
    </source>
</reference>
<gene>
    <name evidence="2" type="ORF">ENJ03_05315</name>
</gene>
<dbReference type="PANTHER" id="PTHR42879">
    <property type="entry name" value="3-OXOACYL-(ACYL-CARRIER-PROTEIN) REDUCTASE"/>
    <property type="match status" value="1"/>
</dbReference>
<proteinExistence type="inferred from homology"/>
<comment type="similarity">
    <text evidence="1">Belongs to the short-chain dehydrogenases/reductases (SDR) family.</text>
</comment>
<sequence>WTKTLADEVAKDNILVNSVCPGYTLTQRVKVLAQNLAQEKNTQSKEIFKNWEEKIPLGRLASPEEIANLVVFLASERASYLTGNIIQVDGGYYRGLI</sequence>
<evidence type="ECO:0000313" key="2">
    <source>
        <dbReference type="EMBL" id="HEB74623.1"/>
    </source>
</evidence>
<dbReference type="Gene3D" id="3.40.50.720">
    <property type="entry name" value="NAD(P)-binding Rossmann-like Domain"/>
    <property type="match status" value="1"/>
</dbReference>
<dbReference type="Pfam" id="PF13561">
    <property type="entry name" value="adh_short_C2"/>
    <property type="match status" value="1"/>
</dbReference>
<evidence type="ECO:0000256" key="1">
    <source>
        <dbReference type="ARBA" id="ARBA00006484"/>
    </source>
</evidence>
<organism evidence="2">
    <name type="scientific">Desulfofervidus auxilii</name>
    <dbReference type="NCBI Taxonomy" id="1621989"/>
    <lineage>
        <taxon>Bacteria</taxon>
        <taxon>Pseudomonadati</taxon>
        <taxon>Thermodesulfobacteriota</taxon>
        <taxon>Candidatus Desulfofervidia</taxon>
        <taxon>Candidatus Desulfofervidales</taxon>
        <taxon>Candidatus Desulfofervidaceae</taxon>
        <taxon>Candidatus Desulfofervidus</taxon>
    </lineage>
</organism>
<dbReference type="Proteomes" id="UP000886268">
    <property type="component" value="Unassembled WGS sequence"/>
</dbReference>
<dbReference type="InterPro" id="IPR050259">
    <property type="entry name" value="SDR"/>
</dbReference>
<dbReference type="PRINTS" id="PR00081">
    <property type="entry name" value="GDHRDH"/>
</dbReference>
<dbReference type="EMBL" id="DRKW01000315">
    <property type="protein sequence ID" value="HEB74623.1"/>
    <property type="molecule type" value="Genomic_DNA"/>
</dbReference>
<feature type="non-terminal residue" evidence="2">
    <location>
        <position position="1"/>
    </location>
</feature>
<accession>A0A7V1I5W3</accession>
<name>A0A7V1I5W3_DESA2</name>
<dbReference type="InterPro" id="IPR036291">
    <property type="entry name" value="NAD(P)-bd_dom_sf"/>
</dbReference>
<dbReference type="AlphaFoldDB" id="A0A7V1I5W3"/>
<comment type="caution">
    <text evidence="2">The sequence shown here is derived from an EMBL/GenBank/DDBJ whole genome shotgun (WGS) entry which is preliminary data.</text>
</comment>
<dbReference type="InterPro" id="IPR002347">
    <property type="entry name" value="SDR_fam"/>
</dbReference>
<protein>
    <submittedName>
        <fullName evidence="2">SDR family oxidoreductase</fullName>
    </submittedName>
</protein>